<sequence>MSYSHTRKAIYGKIKYNAESTDERALVDAAALLGGCERHQVSFPNPLHIGIHLCQEDDVRDCERQPRKDQDVLQRSR</sequence>
<keyword evidence="2" id="KW-1185">Reference proteome</keyword>
<evidence type="ECO:0000313" key="2">
    <source>
        <dbReference type="Proteomes" id="UP001152888"/>
    </source>
</evidence>
<dbReference type="EMBL" id="CAKOFQ010009559">
    <property type="protein sequence ID" value="CAH2017991.1"/>
    <property type="molecule type" value="Genomic_DNA"/>
</dbReference>
<protein>
    <submittedName>
        <fullName evidence="1">Uncharacterized protein</fullName>
    </submittedName>
</protein>
<proteinExistence type="predicted"/>
<evidence type="ECO:0000313" key="1">
    <source>
        <dbReference type="EMBL" id="CAH2017991.1"/>
    </source>
</evidence>
<comment type="caution">
    <text evidence="1">The sequence shown here is derived from an EMBL/GenBank/DDBJ whole genome shotgun (WGS) entry which is preliminary data.</text>
</comment>
<name>A0A9P0VS17_ACAOB</name>
<reference evidence="1" key="1">
    <citation type="submission" date="2022-03" db="EMBL/GenBank/DDBJ databases">
        <authorList>
            <person name="Sayadi A."/>
        </authorList>
    </citation>
    <scope>NUCLEOTIDE SEQUENCE</scope>
</reference>
<dbReference type="Proteomes" id="UP001152888">
    <property type="component" value="Unassembled WGS sequence"/>
</dbReference>
<gene>
    <name evidence="1" type="ORF">ACAOBT_LOCUS36364</name>
</gene>
<dbReference type="AlphaFoldDB" id="A0A9P0VS17"/>
<accession>A0A9P0VS17</accession>
<organism evidence="1 2">
    <name type="scientific">Acanthoscelides obtectus</name>
    <name type="common">Bean weevil</name>
    <name type="synonym">Bruchus obtectus</name>
    <dbReference type="NCBI Taxonomy" id="200917"/>
    <lineage>
        <taxon>Eukaryota</taxon>
        <taxon>Metazoa</taxon>
        <taxon>Ecdysozoa</taxon>
        <taxon>Arthropoda</taxon>
        <taxon>Hexapoda</taxon>
        <taxon>Insecta</taxon>
        <taxon>Pterygota</taxon>
        <taxon>Neoptera</taxon>
        <taxon>Endopterygota</taxon>
        <taxon>Coleoptera</taxon>
        <taxon>Polyphaga</taxon>
        <taxon>Cucujiformia</taxon>
        <taxon>Chrysomeloidea</taxon>
        <taxon>Chrysomelidae</taxon>
        <taxon>Bruchinae</taxon>
        <taxon>Bruchini</taxon>
        <taxon>Acanthoscelides</taxon>
    </lineage>
</organism>